<dbReference type="Gene3D" id="3.30.70.120">
    <property type="match status" value="1"/>
</dbReference>
<dbReference type="Pfam" id="PF11582">
    <property type="entry name" value="DUF3240"/>
    <property type="match status" value="1"/>
</dbReference>
<dbReference type="InterPro" id="IPR021634">
    <property type="entry name" value="DUF3240"/>
</dbReference>
<evidence type="ECO:0008006" key="3">
    <source>
        <dbReference type="Google" id="ProtNLM"/>
    </source>
</evidence>
<gene>
    <name evidence="1" type="ORF">GCM10007891_11250</name>
</gene>
<proteinExistence type="predicted"/>
<accession>A0ABQ5TSY8</accession>
<name>A0ABQ5TSY8_9GAMM</name>
<sequence length="98" mass="10776">MKCLLALIVKPSLEAALSDWLLLHPQIDGFTSQLASGHGAGHAMSISEQVEGQRKQMIYWLELDDERVKTVLDGLSSSFAGAEIHYWQLPLSASGIIR</sequence>
<dbReference type="Proteomes" id="UP001161423">
    <property type="component" value="Unassembled WGS sequence"/>
</dbReference>
<dbReference type="RefSeq" id="WP_273180467.1">
    <property type="nucleotide sequence ID" value="NZ_BSND01000004.1"/>
</dbReference>
<protein>
    <recommendedName>
        <fullName evidence="3">DUF3240 domain-containing protein</fullName>
    </recommendedName>
</protein>
<dbReference type="EMBL" id="BSND01000004">
    <property type="protein sequence ID" value="GLP99271.1"/>
    <property type="molecule type" value="Genomic_DNA"/>
</dbReference>
<organism evidence="1 2">
    <name type="scientific">Methylophaga thalassica</name>
    <dbReference type="NCBI Taxonomy" id="40223"/>
    <lineage>
        <taxon>Bacteria</taxon>
        <taxon>Pseudomonadati</taxon>
        <taxon>Pseudomonadota</taxon>
        <taxon>Gammaproteobacteria</taxon>
        <taxon>Thiotrichales</taxon>
        <taxon>Piscirickettsiaceae</taxon>
        <taxon>Methylophaga</taxon>
    </lineage>
</organism>
<comment type="caution">
    <text evidence="1">The sequence shown here is derived from an EMBL/GenBank/DDBJ whole genome shotgun (WGS) entry which is preliminary data.</text>
</comment>
<keyword evidence="2" id="KW-1185">Reference proteome</keyword>
<dbReference type="InterPro" id="IPR015867">
    <property type="entry name" value="N-reg_PII/ATP_PRibTrfase_C"/>
</dbReference>
<reference evidence="1" key="2">
    <citation type="submission" date="2023-01" db="EMBL/GenBank/DDBJ databases">
        <title>Draft genome sequence of Methylophaga thalassica strain NBRC 102424.</title>
        <authorList>
            <person name="Sun Q."/>
            <person name="Mori K."/>
        </authorList>
    </citation>
    <scope>NUCLEOTIDE SEQUENCE</scope>
    <source>
        <strain evidence="1">NBRC 102424</strain>
    </source>
</reference>
<reference evidence="1" key="1">
    <citation type="journal article" date="2014" name="Int. J. Syst. Evol. Microbiol.">
        <title>Complete genome of a new Firmicutes species belonging to the dominant human colonic microbiota ('Ruminococcus bicirculans') reveals two chromosomes and a selective capacity to utilize plant glucans.</title>
        <authorList>
            <consortium name="NISC Comparative Sequencing Program"/>
            <person name="Wegmann U."/>
            <person name="Louis P."/>
            <person name="Goesmann A."/>
            <person name="Henrissat B."/>
            <person name="Duncan S.H."/>
            <person name="Flint H.J."/>
        </authorList>
    </citation>
    <scope>NUCLEOTIDE SEQUENCE</scope>
    <source>
        <strain evidence="1">NBRC 102424</strain>
    </source>
</reference>
<evidence type="ECO:0000313" key="2">
    <source>
        <dbReference type="Proteomes" id="UP001161423"/>
    </source>
</evidence>
<evidence type="ECO:0000313" key="1">
    <source>
        <dbReference type="EMBL" id="GLP99271.1"/>
    </source>
</evidence>